<dbReference type="Pfam" id="PF12680">
    <property type="entry name" value="SnoaL_2"/>
    <property type="match status" value="1"/>
</dbReference>
<gene>
    <name evidence="2" type="ORF">D3878_17495</name>
</gene>
<feature type="domain" description="SnoaL-like" evidence="1">
    <location>
        <begin position="17"/>
        <end position="118"/>
    </location>
</feature>
<evidence type="ECO:0000259" key="1">
    <source>
        <dbReference type="Pfam" id="PF12680"/>
    </source>
</evidence>
<dbReference type="AlphaFoldDB" id="A0A3A3G5E4"/>
<evidence type="ECO:0000313" key="2">
    <source>
        <dbReference type="EMBL" id="RJG03161.1"/>
    </source>
</evidence>
<dbReference type="Proteomes" id="UP000266327">
    <property type="component" value="Unassembled WGS sequence"/>
</dbReference>
<sequence length="135" mass="15502">MKMHQTNKKKLEHFAVAAMSNDRVALESLLHPEFTIHEAENLPYGGVYRGVDGWLTLFGRVNSTWADLAIEPLLLIGEANGDEFGWQMKMRGRSVATGKQFETTVFEHWSFRDGKISEVRPYYWDTKLMCTTNSD</sequence>
<dbReference type="SUPFAM" id="SSF54427">
    <property type="entry name" value="NTF2-like"/>
    <property type="match status" value="1"/>
</dbReference>
<dbReference type="Gene3D" id="3.10.450.50">
    <property type="match status" value="1"/>
</dbReference>
<proteinExistence type="predicted"/>
<dbReference type="EMBL" id="QYUQ01000002">
    <property type="protein sequence ID" value="RJG03161.1"/>
    <property type="molecule type" value="Genomic_DNA"/>
</dbReference>
<dbReference type="RefSeq" id="WP_119786660.1">
    <property type="nucleotide sequence ID" value="NZ_QYUQ01000002.1"/>
</dbReference>
<accession>A0A3A3G5E4</accession>
<organism evidence="2 3">
    <name type="scientific">Noviherbaspirillum sedimenti</name>
    <dbReference type="NCBI Taxonomy" id="2320865"/>
    <lineage>
        <taxon>Bacteria</taxon>
        <taxon>Pseudomonadati</taxon>
        <taxon>Pseudomonadota</taxon>
        <taxon>Betaproteobacteria</taxon>
        <taxon>Burkholderiales</taxon>
        <taxon>Oxalobacteraceae</taxon>
        <taxon>Noviherbaspirillum</taxon>
    </lineage>
</organism>
<dbReference type="InterPro" id="IPR037401">
    <property type="entry name" value="SnoaL-like"/>
</dbReference>
<name>A0A3A3G5E4_9BURK</name>
<reference evidence="3" key="1">
    <citation type="submission" date="2018-09" db="EMBL/GenBank/DDBJ databases">
        <authorList>
            <person name="Zhu H."/>
        </authorList>
    </citation>
    <scope>NUCLEOTIDE SEQUENCE [LARGE SCALE GENOMIC DNA]</scope>
    <source>
        <strain evidence="3">K1S02-23</strain>
    </source>
</reference>
<dbReference type="PANTHER" id="PTHR41252">
    <property type="entry name" value="BLR2505 PROTEIN"/>
    <property type="match status" value="1"/>
</dbReference>
<dbReference type="PANTHER" id="PTHR41252:SF1">
    <property type="entry name" value="BLR2505 PROTEIN"/>
    <property type="match status" value="1"/>
</dbReference>
<dbReference type="OrthoDB" id="283154at2"/>
<evidence type="ECO:0000313" key="3">
    <source>
        <dbReference type="Proteomes" id="UP000266327"/>
    </source>
</evidence>
<comment type="caution">
    <text evidence="2">The sequence shown here is derived from an EMBL/GenBank/DDBJ whole genome shotgun (WGS) entry which is preliminary data.</text>
</comment>
<keyword evidence="3" id="KW-1185">Reference proteome</keyword>
<dbReference type="InterPro" id="IPR032710">
    <property type="entry name" value="NTF2-like_dom_sf"/>
</dbReference>
<protein>
    <submittedName>
        <fullName evidence="2">Nuclear transport factor 2 family protein</fullName>
    </submittedName>
</protein>